<keyword evidence="1" id="KW-0472">Membrane</keyword>
<reference evidence="3" key="1">
    <citation type="submission" date="2016-06" db="EMBL/GenBank/DDBJ databases">
        <authorList>
            <person name="Berg J.A."/>
            <person name="Smith H.G."/>
            <person name="Hyde J.R."/>
            <person name="Merrill B.D."/>
            <person name="Sharma R."/>
            <person name="Breakwell D.P."/>
            <person name="Hope S."/>
            <person name="Grose J.H."/>
        </authorList>
    </citation>
    <scope>NUCLEOTIDE SEQUENCE [LARGE SCALE GENOMIC DNA]</scope>
</reference>
<dbReference type="Proteomes" id="UP000229939">
    <property type="component" value="Segment"/>
</dbReference>
<gene>
    <name evidence="2" type="ORF">MACHINA_251</name>
</gene>
<sequence length="729" mass="80439">MDTRSLNDTTWVNGLFGSMKLPRDTRFYNTRTYSDALLSFSDTTVGGNAALNAPPQFTFFADPPITGALAVPKEAPGPQSNRRWFESFSAQGSYRLGAYYYESIEQNAFYLHCRFGKPRYLGVAAFFANMYDSKLAYLARTGDYPGVIRSLASYTAAAAIWATVGTVAFALILITPRIMKAVLDKQSSKYYYVKPTMHLYLRAVQNIVNTQLLYRRLVPTGILSSFGLAKNDEDKNKNFTANKEDIYAGLPDIWKSNGEFDIYRMINRYQTLANFQAKTIEEIKATSKTEAEMATKIQSFYKTMTYSRQYLDKAASFEVSLSTLEQLARTSAGYKGVENPDMNEDQVLDNMTAKFADADNAGGGEQQFLKSADVAQQQLQAQTMANNNGADDNGEALAKDTGKIENWMREGEKSTFGTMFGEFSKITDGIVQQAGDELSNGSQWVTWKINGRDTTTRTFSNSTKEPEISGTVNSATQKARSLEVSLAGGKTGIDGVDGLITGLKSAFAGALDFLHLSGIMSLYNSSVIDFPEVWDSSDTSGDDISFTIPCRCWSGGDLDVFQDLILPVAFWLAAVCPLATGKQSFTHPFYLEAYSRGRYSMRNAMVTNVSLNFGVGGLGWRTDGVPLSCDINVTIRDMSRTMYMPIVTDTGVWDDDNKFSDFMAVLGSATLHQRTSGWAKATQNANVQFQSWKSAFSQGAIMNKFFDLPPARMVANVFTAFTGTARGDL</sequence>
<evidence type="ECO:0000313" key="3">
    <source>
        <dbReference type="Proteomes" id="UP000229939"/>
    </source>
</evidence>
<name>A0A1B2IF59_9CAUD</name>
<dbReference type="EMBL" id="KX397370">
    <property type="protein sequence ID" value="ANZ49889.1"/>
    <property type="molecule type" value="Genomic_DNA"/>
</dbReference>
<keyword evidence="1" id="KW-1133">Transmembrane helix</keyword>
<evidence type="ECO:0000256" key="1">
    <source>
        <dbReference type="SAM" id="Phobius"/>
    </source>
</evidence>
<evidence type="ECO:0000313" key="2">
    <source>
        <dbReference type="EMBL" id="ANZ49889.1"/>
    </source>
</evidence>
<keyword evidence="1" id="KW-0812">Transmembrane</keyword>
<keyword evidence="3" id="KW-1185">Reference proteome</keyword>
<proteinExistence type="predicted"/>
<accession>A0A1B2IF59</accession>
<feature type="transmembrane region" description="Helical" evidence="1">
    <location>
        <begin position="151"/>
        <end position="174"/>
    </location>
</feature>
<organism evidence="2 3">
    <name type="scientific">Erwinia phage Machina</name>
    <dbReference type="NCBI Taxonomy" id="1883375"/>
    <lineage>
        <taxon>Viruses</taxon>
        <taxon>Duplodnaviria</taxon>
        <taxon>Heunggongvirae</taxon>
        <taxon>Uroviricota</taxon>
        <taxon>Caudoviricetes</taxon>
        <taxon>Chimalliviridae</taxon>
        <taxon>Machinavirus</taxon>
        <taxon>Machinavirus machina</taxon>
    </lineage>
</organism>
<protein>
    <submittedName>
        <fullName evidence="2">Uncharacterized protein</fullName>
    </submittedName>
</protein>